<keyword evidence="3 6" id="KW-0812">Transmembrane</keyword>
<feature type="domain" description="Major facilitator superfamily (MFS) profile" evidence="7">
    <location>
        <begin position="1"/>
        <end position="93"/>
    </location>
</feature>
<proteinExistence type="predicted"/>
<evidence type="ECO:0000256" key="2">
    <source>
        <dbReference type="ARBA" id="ARBA00022448"/>
    </source>
</evidence>
<dbReference type="GO" id="GO:0016020">
    <property type="term" value="C:membrane"/>
    <property type="evidence" value="ECO:0007669"/>
    <property type="project" value="UniProtKB-SubCell"/>
</dbReference>
<evidence type="ECO:0000256" key="1">
    <source>
        <dbReference type="ARBA" id="ARBA00004141"/>
    </source>
</evidence>
<keyword evidence="4 6" id="KW-1133">Transmembrane helix</keyword>
<dbReference type="WBParaSite" id="PEQ_0000024901-mRNA-1">
    <property type="protein sequence ID" value="PEQ_0000024901-mRNA-1"/>
    <property type="gene ID" value="PEQ_0000024901"/>
</dbReference>
<keyword evidence="2" id="KW-0813">Transport</keyword>
<evidence type="ECO:0000259" key="7">
    <source>
        <dbReference type="PROSITE" id="PS50850"/>
    </source>
</evidence>
<comment type="subcellular location">
    <subcellularLocation>
        <location evidence="1">Membrane</location>
        <topology evidence="1">Multi-pass membrane protein</topology>
    </subcellularLocation>
</comment>
<sequence length="93" mass="10801">MADAMEMTLLAIISPTLQCEWNISSMEQAMITTVVFSGMMLSSTFWGNICDRFGRKMVFFSFLFIFQIFPIFILIYEKSSLKELLTRVFFLAI</sequence>
<dbReference type="InterPro" id="IPR036259">
    <property type="entry name" value="MFS_trans_sf"/>
</dbReference>
<dbReference type="SUPFAM" id="SSF103473">
    <property type="entry name" value="MFS general substrate transporter"/>
    <property type="match status" value="1"/>
</dbReference>
<evidence type="ECO:0000256" key="5">
    <source>
        <dbReference type="ARBA" id="ARBA00023136"/>
    </source>
</evidence>
<dbReference type="PANTHER" id="PTHR23511">
    <property type="entry name" value="SYNAPTIC VESICLE GLYCOPROTEIN 2"/>
    <property type="match status" value="1"/>
</dbReference>
<protein>
    <submittedName>
        <fullName evidence="9">Major facilitator superfamily (MFS) profile domain-containing protein</fullName>
    </submittedName>
</protein>
<dbReference type="Proteomes" id="UP000887564">
    <property type="component" value="Unplaced"/>
</dbReference>
<dbReference type="GO" id="GO:0022857">
    <property type="term" value="F:transmembrane transporter activity"/>
    <property type="evidence" value="ECO:0007669"/>
    <property type="project" value="InterPro"/>
</dbReference>
<feature type="transmembrane region" description="Helical" evidence="6">
    <location>
        <begin position="29"/>
        <end position="50"/>
    </location>
</feature>
<evidence type="ECO:0000313" key="9">
    <source>
        <dbReference type="WBParaSite" id="PEQ_0000024901-mRNA-1"/>
    </source>
</evidence>
<reference evidence="9" key="1">
    <citation type="submission" date="2022-11" db="UniProtKB">
        <authorList>
            <consortium name="WormBaseParasite"/>
        </authorList>
    </citation>
    <scope>IDENTIFICATION</scope>
</reference>
<dbReference type="PROSITE" id="PS50850">
    <property type="entry name" value="MFS"/>
    <property type="match status" value="1"/>
</dbReference>
<dbReference type="InterPro" id="IPR011701">
    <property type="entry name" value="MFS"/>
</dbReference>
<dbReference type="AlphaFoldDB" id="A0A914R1W9"/>
<name>A0A914R1W9_PAREQ</name>
<evidence type="ECO:0000256" key="6">
    <source>
        <dbReference type="SAM" id="Phobius"/>
    </source>
</evidence>
<dbReference type="PANTHER" id="PTHR23511:SF5">
    <property type="entry name" value="MAJOR FACILITATOR-TYPE TRANSPORTER HXNZ-RELATED"/>
    <property type="match status" value="1"/>
</dbReference>
<dbReference type="InterPro" id="IPR020846">
    <property type="entry name" value="MFS_dom"/>
</dbReference>
<feature type="transmembrane region" description="Helical" evidence="6">
    <location>
        <begin position="57"/>
        <end position="76"/>
    </location>
</feature>
<evidence type="ECO:0000256" key="3">
    <source>
        <dbReference type="ARBA" id="ARBA00022692"/>
    </source>
</evidence>
<dbReference type="Gene3D" id="1.20.1250.20">
    <property type="entry name" value="MFS general substrate transporter like domains"/>
    <property type="match status" value="1"/>
</dbReference>
<dbReference type="Pfam" id="PF07690">
    <property type="entry name" value="MFS_1"/>
    <property type="match status" value="1"/>
</dbReference>
<keyword evidence="8" id="KW-1185">Reference proteome</keyword>
<evidence type="ECO:0000313" key="8">
    <source>
        <dbReference type="Proteomes" id="UP000887564"/>
    </source>
</evidence>
<accession>A0A914R1W9</accession>
<evidence type="ECO:0000256" key="4">
    <source>
        <dbReference type="ARBA" id="ARBA00022989"/>
    </source>
</evidence>
<organism evidence="8 9">
    <name type="scientific">Parascaris equorum</name>
    <name type="common">Equine roundworm</name>
    <dbReference type="NCBI Taxonomy" id="6256"/>
    <lineage>
        <taxon>Eukaryota</taxon>
        <taxon>Metazoa</taxon>
        <taxon>Ecdysozoa</taxon>
        <taxon>Nematoda</taxon>
        <taxon>Chromadorea</taxon>
        <taxon>Rhabditida</taxon>
        <taxon>Spirurina</taxon>
        <taxon>Ascaridomorpha</taxon>
        <taxon>Ascaridoidea</taxon>
        <taxon>Ascarididae</taxon>
        <taxon>Parascaris</taxon>
    </lineage>
</organism>
<keyword evidence="5 6" id="KW-0472">Membrane</keyword>